<evidence type="ECO:0000313" key="3">
    <source>
        <dbReference type="Proteomes" id="UP000078200"/>
    </source>
</evidence>
<feature type="region of interest" description="Disordered" evidence="1">
    <location>
        <begin position="40"/>
        <end position="120"/>
    </location>
</feature>
<dbReference type="Proteomes" id="UP000078200">
    <property type="component" value="Unassembled WGS sequence"/>
</dbReference>
<reference evidence="2" key="1">
    <citation type="submission" date="2020-05" db="UniProtKB">
        <authorList>
            <consortium name="EnsemblMetazoa"/>
        </authorList>
    </citation>
    <scope>IDENTIFICATION</scope>
    <source>
        <strain evidence="2">TTRI</strain>
    </source>
</reference>
<proteinExistence type="predicted"/>
<feature type="compositionally biased region" description="Basic and acidic residues" evidence="1">
    <location>
        <begin position="55"/>
        <end position="75"/>
    </location>
</feature>
<dbReference type="STRING" id="7395.A0A1A9VN94"/>
<sequence>MGFSNSRRILTLLVKKSRNRFFPRDSTSGLGVKMVEYVLGGSPTNKDSPLSGLEPRLRSLKFDDSDKSHDDKEKGNSPFDSNGLKKDDQVTGTNGVVNGIDDDKGFKMSLRRTEGLGPNP</sequence>
<dbReference type="AlphaFoldDB" id="A0A1A9VN94"/>
<protein>
    <submittedName>
        <fullName evidence="2">Uncharacterized protein</fullName>
    </submittedName>
</protein>
<name>A0A1A9VN94_GLOAU</name>
<feature type="compositionally biased region" description="Basic and acidic residues" evidence="1">
    <location>
        <begin position="101"/>
        <end position="114"/>
    </location>
</feature>
<organism evidence="2 3">
    <name type="scientific">Glossina austeni</name>
    <name type="common">Savannah tsetse fly</name>
    <dbReference type="NCBI Taxonomy" id="7395"/>
    <lineage>
        <taxon>Eukaryota</taxon>
        <taxon>Metazoa</taxon>
        <taxon>Ecdysozoa</taxon>
        <taxon>Arthropoda</taxon>
        <taxon>Hexapoda</taxon>
        <taxon>Insecta</taxon>
        <taxon>Pterygota</taxon>
        <taxon>Neoptera</taxon>
        <taxon>Endopterygota</taxon>
        <taxon>Diptera</taxon>
        <taxon>Brachycera</taxon>
        <taxon>Muscomorpha</taxon>
        <taxon>Hippoboscoidea</taxon>
        <taxon>Glossinidae</taxon>
        <taxon>Glossina</taxon>
    </lineage>
</organism>
<keyword evidence="3" id="KW-1185">Reference proteome</keyword>
<dbReference type="VEuPathDB" id="VectorBase:GAUT042400"/>
<dbReference type="EnsemblMetazoa" id="GAUT042400-RA">
    <property type="protein sequence ID" value="GAUT042400-PA"/>
    <property type="gene ID" value="GAUT042400"/>
</dbReference>
<accession>A0A1A9VN94</accession>
<evidence type="ECO:0000256" key="1">
    <source>
        <dbReference type="SAM" id="MobiDB-lite"/>
    </source>
</evidence>
<evidence type="ECO:0000313" key="2">
    <source>
        <dbReference type="EnsemblMetazoa" id="GAUT042400-PA"/>
    </source>
</evidence>